<reference evidence="3 4" key="1">
    <citation type="submission" date="2019-05" db="EMBL/GenBank/DDBJ databases">
        <title>Emergence of the Ug99 lineage of the wheat stem rust pathogen through somatic hybridization.</title>
        <authorList>
            <person name="Li F."/>
            <person name="Upadhyaya N.M."/>
            <person name="Sperschneider J."/>
            <person name="Matny O."/>
            <person name="Nguyen-Phuc H."/>
            <person name="Mago R."/>
            <person name="Raley C."/>
            <person name="Miller M.E."/>
            <person name="Silverstein K.A.T."/>
            <person name="Henningsen E."/>
            <person name="Hirsch C.D."/>
            <person name="Visser B."/>
            <person name="Pretorius Z.A."/>
            <person name="Steffenson B.J."/>
            <person name="Schwessinger B."/>
            <person name="Dodds P.N."/>
            <person name="Figueroa M."/>
        </authorList>
    </citation>
    <scope>NUCLEOTIDE SEQUENCE [LARGE SCALE GENOMIC DNA]</scope>
    <source>
        <strain evidence="3 4">Ug99</strain>
    </source>
</reference>
<feature type="compositionally biased region" description="Polar residues" evidence="1">
    <location>
        <begin position="113"/>
        <end position="125"/>
    </location>
</feature>
<feature type="chain" id="PRO_5023141403" evidence="2">
    <location>
        <begin position="23"/>
        <end position="239"/>
    </location>
</feature>
<feature type="signal peptide" evidence="2">
    <location>
        <begin position="1"/>
        <end position="22"/>
    </location>
</feature>
<feature type="region of interest" description="Disordered" evidence="1">
    <location>
        <begin position="40"/>
        <end position="239"/>
    </location>
</feature>
<dbReference type="Proteomes" id="UP000325313">
    <property type="component" value="Unassembled WGS sequence"/>
</dbReference>
<sequence length="239" mass="25087">MSSTSILKLAVLFVGISPLVDGLGLGEPPDGKACLAAWTDGSAPYNSNQAIQLHERSGGADECNPGGRDGDTGSDLSDGRSAIAGPSEQPRPEAAWPTDHRLPARPKDHQHDSITSSTMRQVTGQSAADRRRPRSPSPPPPCDRSRGSLWPTDLLQTGDGPVAGGSSSSSSHSQPTCSRLTTGSSSSFSHSQPAQQRLHSPRPRPLNGQQVLRLLLRSSVPSLSPRNSTLTDLVSSPHS</sequence>
<proteinExistence type="predicted"/>
<feature type="compositionally biased region" description="Polar residues" evidence="1">
    <location>
        <begin position="227"/>
        <end position="239"/>
    </location>
</feature>
<gene>
    <name evidence="3" type="ORF">PGTUg99_016315</name>
</gene>
<dbReference type="EMBL" id="VDEP01000342">
    <property type="protein sequence ID" value="KAA1099182.1"/>
    <property type="molecule type" value="Genomic_DNA"/>
</dbReference>
<protein>
    <submittedName>
        <fullName evidence="3">Uncharacterized protein</fullName>
    </submittedName>
</protein>
<dbReference type="AlphaFoldDB" id="A0A5B0PEL9"/>
<evidence type="ECO:0000256" key="1">
    <source>
        <dbReference type="SAM" id="MobiDB-lite"/>
    </source>
</evidence>
<name>A0A5B0PEL9_PUCGR</name>
<organism evidence="3 4">
    <name type="scientific">Puccinia graminis f. sp. tritici</name>
    <dbReference type="NCBI Taxonomy" id="56615"/>
    <lineage>
        <taxon>Eukaryota</taxon>
        <taxon>Fungi</taxon>
        <taxon>Dikarya</taxon>
        <taxon>Basidiomycota</taxon>
        <taxon>Pucciniomycotina</taxon>
        <taxon>Pucciniomycetes</taxon>
        <taxon>Pucciniales</taxon>
        <taxon>Pucciniaceae</taxon>
        <taxon>Puccinia</taxon>
    </lineage>
</organism>
<feature type="compositionally biased region" description="Low complexity" evidence="1">
    <location>
        <begin position="166"/>
        <end position="191"/>
    </location>
</feature>
<feature type="compositionally biased region" description="Low complexity" evidence="1">
    <location>
        <begin position="211"/>
        <end position="226"/>
    </location>
</feature>
<accession>A0A5B0PEL9</accession>
<evidence type="ECO:0000313" key="3">
    <source>
        <dbReference type="EMBL" id="KAA1099182.1"/>
    </source>
</evidence>
<evidence type="ECO:0000313" key="4">
    <source>
        <dbReference type="Proteomes" id="UP000325313"/>
    </source>
</evidence>
<comment type="caution">
    <text evidence="3">The sequence shown here is derived from an EMBL/GenBank/DDBJ whole genome shotgun (WGS) entry which is preliminary data.</text>
</comment>
<evidence type="ECO:0000256" key="2">
    <source>
        <dbReference type="SAM" id="SignalP"/>
    </source>
</evidence>
<keyword evidence="2" id="KW-0732">Signal</keyword>
<feature type="compositionally biased region" description="Basic and acidic residues" evidence="1">
    <location>
        <begin position="98"/>
        <end position="112"/>
    </location>
</feature>